<keyword evidence="3 8" id="KW-0560">Oxidoreductase</keyword>
<evidence type="ECO:0000256" key="3">
    <source>
        <dbReference type="ARBA" id="ARBA00023002"/>
    </source>
</evidence>
<dbReference type="Pfam" id="PF00248">
    <property type="entry name" value="Aldo_ket_red"/>
    <property type="match status" value="1"/>
</dbReference>
<dbReference type="PROSITE" id="PS00798">
    <property type="entry name" value="ALDOKETO_REDUCTASE_1"/>
    <property type="match status" value="1"/>
</dbReference>
<keyword evidence="2" id="KW-0521">NADP</keyword>
<dbReference type="EC" id="1.1.1.274" evidence="8"/>
<name>F6IZA0_LACPE</name>
<dbReference type="SUPFAM" id="SSF51430">
    <property type="entry name" value="NAD(P)-linked oxidoreductase"/>
    <property type="match status" value="1"/>
</dbReference>
<feature type="active site" description="Proton donor" evidence="4">
    <location>
        <position position="49"/>
    </location>
</feature>
<feature type="site" description="Lowers pKa of active site Tyr" evidence="6">
    <location>
        <position position="74"/>
    </location>
</feature>
<sequence length="283" mass="31629">MQTVKLNNGVEMPILGYGVFQITDQQVAEDAVVAAIDSGYRLIDTAASYGNEAAVGKAIKRSGVARKDLFITTKLWVSDTGYEATKKAFNKSLERLQLDYLDLYLIHQPYGDVYGSWRAMEELYKAGKVRAIGVSNFSADRLIDLTLNNTAKPALNQIETNPWMQQKDEVAYLQDHDIQPEAWAPFAEGQHDIFKNEVLAAIGTKYGKSVGQVILRWLTQRGIVAVSKSAHKERMAENINSLDFELTDTEMAQVAALDKKESQFFDHRDPAAVERILGLVRNV</sequence>
<dbReference type="PRINTS" id="PR00069">
    <property type="entry name" value="ALDKETRDTASE"/>
</dbReference>
<proteinExistence type="inferred from homology"/>
<dbReference type="InterPro" id="IPR018170">
    <property type="entry name" value="Aldo/ket_reductase_CS"/>
</dbReference>
<dbReference type="AlphaFoldDB" id="F6IZA0"/>
<protein>
    <submittedName>
        <fullName evidence="8">2,5-didehydrogluconate reductase</fullName>
        <ecNumber evidence="8">1.1.1.274</ecNumber>
    </submittedName>
</protein>
<dbReference type="InterPro" id="IPR023210">
    <property type="entry name" value="NADP_OxRdtase_dom"/>
</dbReference>
<evidence type="ECO:0000313" key="8">
    <source>
        <dbReference type="EMBL" id="CCB84025.1"/>
    </source>
</evidence>
<evidence type="ECO:0000256" key="5">
    <source>
        <dbReference type="PIRSR" id="PIRSR000097-2"/>
    </source>
</evidence>
<evidence type="ECO:0000256" key="1">
    <source>
        <dbReference type="ARBA" id="ARBA00007905"/>
    </source>
</evidence>
<evidence type="ECO:0000256" key="4">
    <source>
        <dbReference type="PIRSR" id="PIRSR000097-1"/>
    </source>
</evidence>
<dbReference type="EMBL" id="FR871835">
    <property type="protein sequence ID" value="CCB84025.1"/>
    <property type="molecule type" value="Genomic_DNA"/>
</dbReference>
<feature type="binding site" evidence="5">
    <location>
        <position position="107"/>
    </location>
    <ligand>
        <name>substrate</name>
    </ligand>
</feature>
<dbReference type="CDD" id="cd19133">
    <property type="entry name" value="AKR_AKR5F1"/>
    <property type="match status" value="1"/>
</dbReference>
<dbReference type="FunFam" id="3.20.20.100:FF:000015">
    <property type="entry name" value="Oxidoreductase, aldo/keto reductase family"/>
    <property type="match status" value="1"/>
</dbReference>
<dbReference type="InterPro" id="IPR036812">
    <property type="entry name" value="NAD(P)_OxRdtase_dom_sf"/>
</dbReference>
<reference evidence="8" key="1">
    <citation type="journal article" date="2011" name="J. Bacteriol.">
        <title>Annotated genome sequence of Lactobacillus pentosus MP-10, which has probiotic potential, from naturally fermented Alorena green table olives.</title>
        <authorList>
            <person name="Abriouel H."/>
            <person name="Benomar N."/>
            <person name="Perez Pulido R."/>
            <person name="Canamero M.M."/>
            <person name="Galvez A."/>
        </authorList>
    </citation>
    <scope>NUCLEOTIDE SEQUENCE</scope>
    <source>
        <strain evidence="8">MP-10</strain>
    </source>
</reference>
<dbReference type="PANTHER" id="PTHR43827">
    <property type="entry name" value="2,5-DIKETO-D-GLUCONIC ACID REDUCTASE"/>
    <property type="match status" value="1"/>
</dbReference>
<comment type="similarity">
    <text evidence="1">Belongs to the aldo/keto reductase family.</text>
</comment>
<dbReference type="Gene3D" id="3.20.20.100">
    <property type="entry name" value="NADP-dependent oxidoreductase domain"/>
    <property type="match status" value="1"/>
</dbReference>
<evidence type="ECO:0000256" key="2">
    <source>
        <dbReference type="ARBA" id="ARBA00022857"/>
    </source>
</evidence>
<accession>F6IZA0</accession>
<dbReference type="RefSeq" id="WP_065674390.1">
    <property type="nucleotide sequence ID" value="NZ_FLYG01000002.1"/>
</dbReference>
<evidence type="ECO:0000259" key="7">
    <source>
        <dbReference type="Pfam" id="PF00248"/>
    </source>
</evidence>
<organism evidence="8">
    <name type="scientific">Lactiplantibacillus pentosus MP-10</name>
    <dbReference type="NCBI Taxonomy" id="1028490"/>
    <lineage>
        <taxon>Bacteria</taxon>
        <taxon>Bacillati</taxon>
        <taxon>Bacillota</taxon>
        <taxon>Bacilli</taxon>
        <taxon>Lactobacillales</taxon>
        <taxon>Lactobacillaceae</taxon>
        <taxon>Lactiplantibacillus</taxon>
    </lineage>
</organism>
<dbReference type="InterPro" id="IPR020471">
    <property type="entry name" value="AKR"/>
</dbReference>
<gene>
    <name evidence="8" type="ORF">LPE_03090</name>
</gene>
<dbReference type="PIRSF" id="PIRSF000097">
    <property type="entry name" value="AKR"/>
    <property type="match status" value="1"/>
</dbReference>
<dbReference type="PROSITE" id="PS00062">
    <property type="entry name" value="ALDOKETO_REDUCTASE_2"/>
    <property type="match status" value="1"/>
</dbReference>
<dbReference type="GO" id="GO:0050580">
    <property type="term" value="F:2,5-didehydrogluconate reductase activity"/>
    <property type="evidence" value="ECO:0007669"/>
    <property type="project" value="UniProtKB-EC"/>
</dbReference>
<dbReference type="PANTHER" id="PTHR43827:SF3">
    <property type="entry name" value="NADP-DEPENDENT OXIDOREDUCTASE DOMAIN-CONTAINING PROTEIN"/>
    <property type="match status" value="1"/>
</dbReference>
<feature type="domain" description="NADP-dependent oxidoreductase" evidence="7">
    <location>
        <begin position="16"/>
        <end position="258"/>
    </location>
</feature>
<evidence type="ECO:0000256" key="6">
    <source>
        <dbReference type="PIRSR" id="PIRSR000097-3"/>
    </source>
</evidence>